<dbReference type="GO" id="GO:0012505">
    <property type="term" value="C:endomembrane system"/>
    <property type="evidence" value="ECO:0007669"/>
    <property type="project" value="UniProtKB-SubCell"/>
</dbReference>
<reference evidence="7 9" key="1">
    <citation type="submission" date="2016-02" db="EMBL/GenBank/DDBJ databases">
        <title>Draft genome sequence for Clostridium paradoxum JW-YL-7.</title>
        <authorList>
            <person name="Utturkar S.M."/>
            <person name="Lancaster A."/>
            <person name="Poole F.L."/>
            <person name="Adams M.W."/>
            <person name="Brown S.D."/>
        </authorList>
    </citation>
    <scope>NUCLEOTIDE SEQUENCE [LARGE SCALE GENOMIC DNA]</scope>
    <source>
        <strain evidence="7 9">JW-YL-7</strain>
    </source>
</reference>
<evidence type="ECO:0000256" key="1">
    <source>
        <dbReference type="ARBA" id="ARBA00004127"/>
    </source>
</evidence>
<dbReference type="PATRIC" id="fig|1121328.3.peg.598"/>
<feature type="transmembrane region" description="Helical" evidence="5">
    <location>
        <begin position="55"/>
        <end position="75"/>
    </location>
</feature>
<dbReference type="Proteomes" id="UP000323392">
    <property type="component" value="Unassembled WGS sequence"/>
</dbReference>
<accession>A0A150FPG5</accession>
<dbReference type="InterPro" id="IPR010652">
    <property type="entry name" value="DUF1232"/>
</dbReference>
<protein>
    <recommendedName>
        <fullName evidence="6">DUF1232 domain-containing protein</fullName>
    </recommendedName>
</protein>
<sequence>MKKIIAAISFIKRINIFFKYLKDKNVNIVSKIKAFSLFSVGILYLVSPIDFIPDFIFGLGIIDDIFVLTYIFEMLNKQLEDYKRTLKEKSLRIIEIDDYIIKDEN</sequence>
<feature type="transmembrane region" description="Helical" evidence="5">
    <location>
        <begin position="32"/>
        <end position="49"/>
    </location>
</feature>
<dbReference type="OrthoDB" id="9800202at2"/>
<dbReference type="Pfam" id="PF06803">
    <property type="entry name" value="DUF1232"/>
    <property type="match status" value="1"/>
</dbReference>
<dbReference type="EMBL" id="LSFY01000001">
    <property type="protein sequence ID" value="KXZ39521.1"/>
    <property type="molecule type" value="Genomic_DNA"/>
</dbReference>
<keyword evidence="3 5" id="KW-1133">Transmembrane helix</keyword>
<evidence type="ECO:0000256" key="2">
    <source>
        <dbReference type="ARBA" id="ARBA00022692"/>
    </source>
</evidence>
<gene>
    <name evidence="7" type="ORF">JWYL7_0596</name>
    <name evidence="8" type="ORF">SAMN05661008_01764</name>
</gene>
<keyword evidence="2 5" id="KW-0812">Transmembrane</keyword>
<feature type="domain" description="DUF1232" evidence="6">
    <location>
        <begin position="38"/>
        <end position="69"/>
    </location>
</feature>
<proteinExistence type="predicted"/>
<evidence type="ECO:0000256" key="4">
    <source>
        <dbReference type="ARBA" id="ARBA00023136"/>
    </source>
</evidence>
<dbReference type="AlphaFoldDB" id="A0A150FPG5"/>
<evidence type="ECO:0000313" key="8">
    <source>
        <dbReference type="EMBL" id="SHL25725.1"/>
    </source>
</evidence>
<keyword evidence="10" id="KW-1185">Reference proteome</keyword>
<dbReference type="EMBL" id="FRBG01000018">
    <property type="protein sequence ID" value="SHL25725.1"/>
    <property type="molecule type" value="Genomic_DNA"/>
</dbReference>
<evidence type="ECO:0000259" key="6">
    <source>
        <dbReference type="Pfam" id="PF06803"/>
    </source>
</evidence>
<keyword evidence="4 5" id="KW-0472">Membrane</keyword>
<evidence type="ECO:0000256" key="5">
    <source>
        <dbReference type="SAM" id="Phobius"/>
    </source>
</evidence>
<evidence type="ECO:0000256" key="3">
    <source>
        <dbReference type="ARBA" id="ARBA00022989"/>
    </source>
</evidence>
<dbReference type="Proteomes" id="UP000092605">
    <property type="component" value="Unassembled WGS sequence"/>
</dbReference>
<evidence type="ECO:0000313" key="10">
    <source>
        <dbReference type="Proteomes" id="UP000323392"/>
    </source>
</evidence>
<name>A0A150FPG5_CLOPD</name>
<dbReference type="RefSeq" id="WP_066068853.1">
    <property type="nucleotide sequence ID" value="NZ_FRBG01000018.1"/>
</dbReference>
<dbReference type="STRING" id="1121328.JWYL7_0596"/>
<evidence type="ECO:0000313" key="7">
    <source>
        <dbReference type="EMBL" id="KXZ39521.1"/>
    </source>
</evidence>
<reference evidence="8 10" key="2">
    <citation type="submission" date="2016-11" db="EMBL/GenBank/DDBJ databases">
        <authorList>
            <person name="Varghese N."/>
            <person name="Submissions S."/>
        </authorList>
    </citation>
    <scope>NUCLEOTIDE SEQUENCE [LARGE SCALE GENOMIC DNA]</scope>
    <source>
        <strain evidence="8 10">DSM 7308</strain>
    </source>
</reference>
<comment type="subcellular location">
    <subcellularLocation>
        <location evidence="1">Endomembrane system</location>
        <topology evidence="1">Multi-pass membrane protein</topology>
    </subcellularLocation>
</comment>
<evidence type="ECO:0000313" key="9">
    <source>
        <dbReference type="Proteomes" id="UP000092605"/>
    </source>
</evidence>
<comment type="caution">
    <text evidence="7">The sequence shown here is derived from an EMBL/GenBank/DDBJ whole genome shotgun (WGS) entry which is preliminary data.</text>
</comment>
<organism evidence="7 9">
    <name type="scientific">Alkalithermobacter thermoalcaliphilus JW-YL-7 = DSM 7308</name>
    <dbReference type="NCBI Taxonomy" id="1121328"/>
    <lineage>
        <taxon>Bacteria</taxon>
        <taxon>Bacillati</taxon>
        <taxon>Bacillota</taxon>
        <taxon>Clostridia</taxon>
        <taxon>Peptostreptococcales</taxon>
        <taxon>Tepidibacteraceae</taxon>
        <taxon>Alkalithermobacter</taxon>
    </lineage>
</organism>